<protein>
    <submittedName>
        <fullName evidence="1">Uncharacterized protein</fullName>
    </submittedName>
</protein>
<sequence>MMYQNVKLKEFSDLPEVYFLILSPPNLARIMRTFLSNLIIRMVCSRVITELLTTLPQADSSSHMENVSIDMGLDINSEHWCIGPQLQSMPINSQQILDKLRREPATLESMEPILMGAEIRWNPGTVACMGQSDAAPILATRPNCMDNNHVEYDDSILTKAKCPALSPGDAVHQSCLLHKGGPSLDRVQAMWMVPN</sequence>
<accession>A0AAD3XTT4</accession>
<dbReference type="Proteomes" id="UP001279734">
    <property type="component" value="Unassembled WGS sequence"/>
</dbReference>
<name>A0AAD3XTT4_NEPGR</name>
<comment type="caution">
    <text evidence="1">The sequence shown here is derived from an EMBL/GenBank/DDBJ whole genome shotgun (WGS) entry which is preliminary data.</text>
</comment>
<evidence type="ECO:0000313" key="2">
    <source>
        <dbReference type="Proteomes" id="UP001279734"/>
    </source>
</evidence>
<keyword evidence="2" id="KW-1185">Reference proteome</keyword>
<proteinExistence type="predicted"/>
<dbReference type="AlphaFoldDB" id="A0AAD3XTT4"/>
<organism evidence="1 2">
    <name type="scientific">Nepenthes gracilis</name>
    <name type="common">Slender pitcher plant</name>
    <dbReference type="NCBI Taxonomy" id="150966"/>
    <lineage>
        <taxon>Eukaryota</taxon>
        <taxon>Viridiplantae</taxon>
        <taxon>Streptophyta</taxon>
        <taxon>Embryophyta</taxon>
        <taxon>Tracheophyta</taxon>
        <taxon>Spermatophyta</taxon>
        <taxon>Magnoliopsida</taxon>
        <taxon>eudicotyledons</taxon>
        <taxon>Gunneridae</taxon>
        <taxon>Pentapetalae</taxon>
        <taxon>Caryophyllales</taxon>
        <taxon>Nepenthaceae</taxon>
        <taxon>Nepenthes</taxon>
    </lineage>
</organism>
<evidence type="ECO:0000313" key="1">
    <source>
        <dbReference type="EMBL" id="GMH16963.1"/>
    </source>
</evidence>
<dbReference type="EMBL" id="BSYO01000017">
    <property type="protein sequence ID" value="GMH16963.1"/>
    <property type="molecule type" value="Genomic_DNA"/>
</dbReference>
<gene>
    <name evidence="1" type="ORF">Nepgr_018804</name>
</gene>
<reference evidence="1" key="1">
    <citation type="submission" date="2023-05" db="EMBL/GenBank/DDBJ databases">
        <title>Nepenthes gracilis genome sequencing.</title>
        <authorList>
            <person name="Fukushima K."/>
        </authorList>
    </citation>
    <scope>NUCLEOTIDE SEQUENCE</scope>
    <source>
        <strain evidence="1">SING2019-196</strain>
    </source>
</reference>